<evidence type="ECO:0000256" key="2">
    <source>
        <dbReference type="ARBA" id="ARBA00022846"/>
    </source>
</evidence>
<organism evidence="9 10">
    <name type="scientific">Protopolystoma xenopodis</name>
    <dbReference type="NCBI Taxonomy" id="117903"/>
    <lineage>
        <taxon>Eukaryota</taxon>
        <taxon>Metazoa</taxon>
        <taxon>Spiralia</taxon>
        <taxon>Lophotrochozoa</taxon>
        <taxon>Platyhelminthes</taxon>
        <taxon>Monogenea</taxon>
        <taxon>Polyopisthocotylea</taxon>
        <taxon>Polystomatidea</taxon>
        <taxon>Polystomatidae</taxon>
        <taxon>Protopolystoma</taxon>
    </lineage>
</organism>
<name>A0A3S5BUP6_9PLAT</name>
<keyword evidence="4" id="KW-0969">Cilium</keyword>
<evidence type="ECO:0000256" key="4">
    <source>
        <dbReference type="ARBA" id="ARBA00023069"/>
    </source>
</evidence>
<dbReference type="GO" id="GO:0031514">
    <property type="term" value="C:motile cilium"/>
    <property type="evidence" value="ECO:0007669"/>
    <property type="project" value="UniProtKB-SubCell"/>
</dbReference>
<dbReference type="InterPro" id="IPR043597">
    <property type="entry name" value="TPH_dom"/>
</dbReference>
<feature type="domain" description="Trichohyalin-plectin-homology" evidence="8">
    <location>
        <begin position="2"/>
        <end position="71"/>
    </location>
</feature>
<dbReference type="PANTHER" id="PTHR15504:SF0">
    <property type="entry name" value="CILIA- AND FLAGELLA-ASSOCIATED PROTEIN 45"/>
    <property type="match status" value="1"/>
</dbReference>
<comment type="caution">
    <text evidence="9">The sequence shown here is derived from an EMBL/GenBank/DDBJ whole genome shotgun (WGS) entry which is preliminary data.</text>
</comment>
<dbReference type="AlphaFoldDB" id="A0A3S5BUP6"/>
<keyword evidence="3" id="KW-0175">Coiled coil</keyword>
<evidence type="ECO:0000259" key="8">
    <source>
        <dbReference type="Pfam" id="PF13868"/>
    </source>
</evidence>
<keyword evidence="5" id="KW-0966">Cell projection</keyword>
<dbReference type="PANTHER" id="PTHR15504">
    <property type="entry name" value="NASOPHARYNGEAL EPITHELIUM SPECIFIC PROTEIN 1"/>
    <property type="match status" value="1"/>
</dbReference>
<dbReference type="Pfam" id="PF13868">
    <property type="entry name" value="TPH"/>
    <property type="match status" value="1"/>
</dbReference>
<evidence type="ECO:0000256" key="1">
    <source>
        <dbReference type="ARBA" id="ARBA00004230"/>
    </source>
</evidence>
<sequence length="90" mass="11106">MIEKDRQEELRSRQRGINYASEIRRQICEKEQEKIAERNAFFDEGVRMEEEARLRHLRLEEAKRRKLNELNVLHPNLDYLPISHFWKELE</sequence>
<dbReference type="EMBL" id="CAAALY010266693">
    <property type="protein sequence ID" value="VEL40841.1"/>
    <property type="molecule type" value="Genomic_DNA"/>
</dbReference>
<proteinExistence type="inferred from homology"/>
<protein>
    <recommendedName>
        <fullName evidence="7">Cilia- and flagella-associated protein 45</fullName>
    </recommendedName>
</protein>
<evidence type="ECO:0000256" key="3">
    <source>
        <dbReference type="ARBA" id="ARBA00023054"/>
    </source>
</evidence>
<evidence type="ECO:0000256" key="6">
    <source>
        <dbReference type="ARBA" id="ARBA00034116"/>
    </source>
</evidence>
<evidence type="ECO:0000313" key="10">
    <source>
        <dbReference type="Proteomes" id="UP000784294"/>
    </source>
</evidence>
<keyword evidence="2" id="KW-0282">Flagellum</keyword>
<comment type="subcellular location">
    <subcellularLocation>
        <location evidence="1">Cell projection</location>
        <location evidence="1">Cilium</location>
        <location evidence="1">Flagellum</location>
    </subcellularLocation>
</comment>
<evidence type="ECO:0000256" key="7">
    <source>
        <dbReference type="ARBA" id="ARBA00034142"/>
    </source>
</evidence>
<dbReference type="OrthoDB" id="1902038at2759"/>
<reference evidence="9" key="1">
    <citation type="submission" date="2018-11" db="EMBL/GenBank/DDBJ databases">
        <authorList>
            <consortium name="Pathogen Informatics"/>
        </authorList>
    </citation>
    <scope>NUCLEOTIDE SEQUENCE</scope>
</reference>
<comment type="similarity">
    <text evidence="6">Belongs to the CFAP45 family.</text>
</comment>
<dbReference type="InterPro" id="IPR033253">
    <property type="entry name" value="CFAP45"/>
</dbReference>
<accession>A0A3S5BUP6</accession>
<evidence type="ECO:0000313" key="9">
    <source>
        <dbReference type="EMBL" id="VEL40841.1"/>
    </source>
</evidence>
<dbReference type="Proteomes" id="UP000784294">
    <property type="component" value="Unassembled WGS sequence"/>
</dbReference>
<evidence type="ECO:0000256" key="5">
    <source>
        <dbReference type="ARBA" id="ARBA00023273"/>
    </source>
</evidence>
<keyword evidence="10" id="KW-1185">Reference proteome</keyword>
<gene>
    <name evidence="9" type="ORF">PXEA_LOCUS34281</name>
</gene>